<comment type="caution">
    <text evidence="2">The sequence shown here is derived from an EMBL/GenBank/DDBJ whole genome shotgun (WGS) entry which is preliminary data.</text>
</comment>
<protein>
    <submittedName>
        <fullName evidence="2">Uncharacterized protein</fullName>
    </submittedName>
</protein>
<accession>A0A4Z2GMK3</accession>
<feature type="region of interest" description="Disordered" evidence="1">
    <location>
        <begin position="14"/>
        <end position="44"/>
    </location>
</feature>
<sequence length="81" mass="8779">MLLGCGLLFAEHQNKSNSNNQSGSSGGTLEVNLPPAGDLELVQSPNSRHHVDRILLTTSSMLLRPHHVPTVAIDISYQIIH</sequence>
<gene>
    <name evidence="2" type="ORF">EYF80_034888</name>
</gene>
<evidence type="ECO:0000256" key="1">
    <source>
        <dbReference type="SAM" id="MobiDB-lite"/>
    </source>
</evidence>
<dbReference type="AlphaFoldDB" id="A0A4Z2GMK3"/>
<evidence type="ECO:0000313" key="2">
    <source>
        <dbReference type="EMBL" id="TNN54858.1"/>
    </source>
</evidence>
<evidence type="ECO:0000313" key="3">
    <source>
        <dbReference type="Proteomes" id="UP000314294"/>
    </source>
</evidence>
<proteinExistence type="predicted"/>
<organism evidence="2 3">
    <name type="scientific">Liparis tanakae</name>
    <name type="common">Tanaka's snailfish</name>
    <dbReference type="NCBI Taxonomy" id="230148"/>
    <lineage>
        <taxon>Eukaryota</taxon>
        <taxon>Metazoa</taxon>
        <taxon>Chordata</taxon>
        <taxon>Craniata</taxon>
        <taxon>Vertebrata</taxon>
        <taxon>Euteleostomi</taxon>
        <taxon>Actinopterygii</taxon>
        <taxon>Neopterygii</taxon>
        <taxon>Teleostei</taxon>
        <taxon>Neoteleostei</taxon>
        <taxon>Acanthomorphata</taxon>
        <taxon>Eupercaria</taxon>
        <taxon>Perciformes</taxon>
        <taxon>Cottioidei</taxon>
        <taxon>Cottales</taxon>
        <taxon>Liparidae</taxon>
        <taxon>Liparis</taxon>
    </lineage>
</organism>
<reference evidence="2 3" key="1">
    <citation type="submission" date="2019-03" db="EMBL/GenBank/DDBJ databases">
        <title>First draft genome of Liparis tanakae, snailfish: a comprehensive survey of snailfish specific genes.</title>
        <authorList>
            <person name="Kim W."/>
            <person name="Song I."/>
            <person name="Jeong J.-H."/>
            <person name="Kim D."/>
            <person name="Kim S."/>
            <person name="Ryu S."/>
            <person name="Song J.Y."/>
            <person name="Lee S.K."/>
        </authorList>
    </citation>
    <scope>NUCLEOTIDE SEQUENCE [LARGE SCALE GENOMIC DNA]</scope>
    <source>
        <tissue evidence="2">Muscle</tissue>
    </source>
</reference>
<dbReference type="EMBL" id="SRLO01000472">
    <property type="protein sequence ID" value="TNN54858.1"/>
    <property type="molecule type" value="Genomic_DNA"/>
</dbReference>
<name>A0A4Z2GMK3_9TELE</name>
<dbReference type="Proteomes" id="UP000314294">
    <property type="component" value="Unassembled WGS sequence"/>
</dbReference>
<keyword evidence="3" id="KW-1185">Reference proteome</keyword>